<organism evidence="2 3">
    <name type="scientific">Neogobius melanostomus</name>
    <name type="common">round goby</name>
    <dbReference type="NCBI Taxonomy" id="47308"/>
    <lineage>
        <taxon>Eukaryota</taxon>
        <taxon>Metazoa</taxon>
        <taxon>Chordata</taxon>
        <taxon>Craniata</taxon>
        <taxon>Vertebrata</taxon>
        <taxon>Euteleostomi</taxon>
        <taxon>Actinopterygii</taxon>
        <taxon>Neopterygii</taxon>
        <taxon>Teleostei</taxon>
        <taxon>Neoteleostei</taxon>
        <taxon>Acanthomorphata</taxon>
        <taxon>Gobiaria</taxon>
        <taxon>Gobiiformes</taxon>
        <taxon>Gobioidei</taxon>
        <taxon>Gobiidae</taxon>
        <taxon>Benthophilinae</taxon>
        <taxon>Neogobiini</taxon>
        <taxon>Neogobius</taxon>
    </lineage>
</organism>
<dbReference type="Proteomes" id="UP000694523">
    <property type="component" value="Unplaced"/>
</dbReference>
<dbReference type="Pfam" id="PF00041">
    <property type="entry name" value="fn3"/>
    <property type="match status" value="1"/>
</dbReference>
<feature type="domain" description="Fibronectin type-III" evidence="1">
    <location>
        <begin position="33"/>
        <end position="120"/>
    </location>
</feature>
<sequence>MLYLMEEGLEGASLKKKSFANCNYISFPLAPCVPTNINGNLDCVSNAAWITWSVSDRASSYYVWAESAGVAHNSTCTSANSPCSLPDLKCGTLYNIRVTAQNAHCNSTPSATYQLTTGTFSVSWQCA</sequence>
<dbReference type="PANTHER" id="PTHR47135">
    <property type="entry name" value="FIBRONECTIN TYPE III DOMAIN-CONTAINING PROTEIN 7"/>
    <property type="match status" value="1"/>
</dbReference>
<dbReference type="Ensembl" id="ENSNMLT00000025625.1">
    <property type="protein sequence ID" value="ENSNMLP00000022886.1"/>
    <property type="gene ID" value="ENSNMLG00000014761.1"/>
</dbReference>
<dbReference type="PROSITE" id="PS50853">
    <property type="entry name" value="FN3"/>
    <property type="match status" value="1"/>
</dbReference>
<proteinExistence type="predicted"/>
<reference evidence="2" key="2">
    <citation type="submission" date="2025-09" db="UniProtKB">
        <authorList>
            <consortium name="Ensembl"/>
        </authorList>
    </citation>
    <scope>IDENTIFICATION</scope>
</reference>
<dbReference type="InterPro" id="IPR013783">
    <property type="entry name" value="Ig-like_fold"/>
</dbReference>
<evidence type="ECO:0000313" key="2">
    <source>
        <dbReference type="Ensembl" id="ENSNMLP00000022886.1"/>
    </source>
</evidence>
<dbReference type="InterPro" id="IPR003961">
    <property type="entry name" value="FN3_dom"/>
</dbReference>
<dbReference type="AlphaFoldDB" id="A0A8C6WPQ3"/>
<evidence type="ECO:0000313" key="3">
    <source>
        <dbReference type="Proteomes" id="UP000694523"/>
    </source>
</evidence>
<evidence type="ECO:0000259" key="1">
    <source>
        <dbReference type="PROSITE" id="PS50853"/>
    </source>
</evidence>
<protein>
    <recommendedName>
        <fullName evidence="1">Fibronectin type-III domain-containing protein</fullName>
    </recommendedName>
</protein>
<dbReference type="InterPro" id="IPR036116">
    <property type="entry name" value="FN3_sf"/>
</dbReference>
<dbReference type="PANTHER" id="PTHR47135:SF3">
    <property type="entry name" value="FIBRONECTIN TYPE-III DOMAIN-CONTAINING PROTEIN"/>
    <property type="match status" value="1"/>
</dbReference>
<name>A0A8C6WPQ3_9GOBI</name>
<dbReference type="SUPFAM" id="SSF49265">
    <property type="entry name" value="Fibronectin type III"/>
    <property type="match status" value="1"/>
</dbReference>
<dbReference type="Gene3D" id="2.60.40.10">
    <property type="entry name" value="Immunoglobulins"/>
    <property type="match status" value="1"/>
</dbReference>
<dbReference type="CDD" id="cd00063">
    <property type="entry name" value="FN3"/>
    <property type="match status" value="1"/>
</dbReference>
<accession>A0A8C6WPQ3</accession>
<reference evidence="2" key="1">
    <citation type="submission" date="2025-08" db="UniProtKB">
        <authorList>
            <consortium name="Ensembl"/>
        </authorList>
    </citation>
    <scope>IDENTIFICATION</scope>
</reference>
<keyword evidence="3" id="KW-1185">Reference proteome</keyword>